<dbReference type="AlphaFoldDB" id="A0A8T4J1Z9"/>
<evidence type="ECO:0000313" key="4">
    <source>
        <dbReference type="Proteomes" id="UP000675554"/>
    </source>
</evidence>
<reference evidence="3" key="1">
    <citation type="submission" date="2021-04" db="EMBL/GenBank/DDBJ databases">
        <title>Sequencing of actinobacteria type strains.</title>
        <authorList>
            <person name="Nguyen G.-S."/>
            <person name="Wentzel A."/>
        </authorList>
    </citation>
    <scope>NUCLEOTIDE SEQUENCE</scope>
    <source>
        <strain evidence="3">DSM 42095</strain>
    </source>
</reference>
<evidence type="ECO:0000256" key="2">
    <source>
        <dbReference type="SAM" id="SignalP"/>
    </source>
</evidence>
<feature type="chain" id="PRO_5035744484" description="Lipoprotein" evidence="2">
    <location>
        <begin position="28"/>
        <end position="395"/>
    </location>
</feature>
<feature type="region of interest" description="Disordered" evidence="1">
    <location>
        <begin position="204"/>
        <end position="250"/>
    </location>
</feature>
<proteinExistence type="predicted"/>
<dbReference type="Proteomes" id="UP000675554">
    <property type="component" value="Unassembled WGS sequence"/>
</dbReference>
<keyword evidence="2" id="KW-0732">Signal</keyword>
<organism evidence="3 4">
    <name type="scientific">Streptomyces daliensis</name>
    <dbReference type="NCBI Taxonomy" id="299421"/>
    <lineage>
        <taxon>Bacteria</taxon>
        <taxon>Bacillati</taxon>
        <taxon>Actinomycetota</taxon>
        <taxon>Actinomycetes</taxon>
        <taxon>Kitasatosporales</taxon>
        <taxon>Streptomycetaceae</taxon>
        <taxon>Streptomyces</taxon>
    </lineage>
</organism>
<feature type="compositionally biased region" description="Basic and acidic residues" evidence="1">
    <location>
        <begin position="204"/>
        <end position="236"/>
    </location>
</feature>
<sequence>MSVIRSRMRLAAAATCVTLATTATLSACSTTEKLTTGLKVKSAFEKLGEQPSATVMASVDGTTKDAYTFLEKARGGSPSLKEARLLSRAELTLSVGSGDTETPLKEMKTSDAADMAAALNFGGRDVFGVKSVHDKLYLRVALQTLVAQTGGSAEARADAAETVALADDLPLSLHSARDALKGKWVRVDPDAFDDFARAAETLSERAKNREDAKKGKGKGEDTRRGTDRVVAEEGRRTSQGVKEATAVGSGLDGQSQREFLHGMEKTLAEHASFKAAGERGGAEIVRMTLPGRAAADDLSAALKPLGAQVDPDAIPDGDVTAELELRRGQLTGLTMDLGQLTGNGGKGEGAAHLPLRLEFGGGAAVFVDAPGGAKELKPQDLLAAIMYGALGRTGS</sequence>
<comment type="caution">
    <text evidence="3">The sequence shown here is derived from an EMBL/GenBank/DDBJ whole genome shotgun (WGS) entry which is preliminary data.</text>
</comment>
<protein>
    <recommendedName>
        <fullName evidence="5">Lipoprotein</fullName>
    </recommendedName>
</protein>
<dbReference type="EMBL" id="JAGSMN010000924">
    <property type="protein sequence ID" value="MBR7677412.1"/>
    <property type="molecule type" value="Genomic_DNA"/>
</dbReference>
<feature type="signal peptide" evidence="2">
    <location>
        <begin position="1"/>
        <end position="27"/>
    </location>
</feature>
<evidence type="ECO:0000313" key="3">
    <source>
        <dbReference type="EMBL" id="MBR7677412.1"/>
    </source>
</evidence>
<accession>A0A8T4J1Z9</accession>
<dbReference type="PROSITE" id="PS51257">
    <property type="entry name" value="PROKAR_LIPOPROTEIN"/>
    <property type="match status" value="1"/>
</dbReference>
<gene>
    <name evidence="3" type="ORF">KDA82_31370</name>
</gene>
<evidence type="ECO:0008006" key="5">
    <source>
        <dbReference type="Google" id="ProtNLM"/>
    </source>
</evidence>
<keyword evidence="4" id="KW-1185">Reference proteome</keyword>
<evidence type="ECO:0000256" key="1">
    <source>
        <dbReference type="SAM" id="MobiDB-lite"/>
    </source>
</evidence>
<name>A0A8T4J1Z9_9ACTN</name>